<comment type="caution">
    <text evidence="2">The sequence shown here is derived from an EMBL/GenBank/DDBJ whole genome shotgun (WGS) entry which is preliminary data.</text>
</comment>
<protein>
    <recommendedName>
        <fullName evidence="4">Fibronectin type-III domain-containing protein</fullName>
    </recommendedName>
</protein>
<reference evidence="2 3" key="1">
    <citation type="submission" date="2018-03" db="EMBL/GenBank/DDBJ databases">
        <title>Aquarubrobacter algicola gen. nov., sp. nov., a novel actinobacterium isolated from shallow eutrophic lake during the end of cyanobacterial harmful algal blooms.</title>
        <authorList>
            <person name="Chun S.J."/>
        </authorList>
    </citation>
    <scope>NUCLEOTIDE SEQUENCE [LARGE SCALE GENOMIC DNA]</scope>
    <source>
        <strain evidence="2 3">Seoho-28</strain>
    </source>
</reference>
<feature type="chain" id="PRO_5015654139" description="Fibronectin type-III domain-containing protein" evidence="1">
    <location>
        <begin position="28"/>
        <end position="262"/>
    </location>
</feature>
<dbReference type="AlphaFoldDB" id="A0A2T4UHA2"/>
<keyword evidence="3" id="KW-1185">Reference proteome</keyword>
<evidence type="ECO:0008006" key="4">
    <source>
        <dbReference type="Google" id="ProtNLM"/>
    </source>
</evidence>
<accession>A0A2T4UHA2</accession>
<organism evidence="2 3">
    <name type="scientific">Paraconexibacter algicola</name>
    <dbReference type="NCBI Taxonomy" id="2133960"/>
    <lineage>
        <taxon>Bacteria</taxon>
        <taxon>Bacillati</taxon>
        <taxon>Actinomycetota</taxon>
        <taxon>Thermoleophilia</taxon>
        <taxon>Solirubrobacterales</taxon>
        <taxon>Paraconexibacteraceae</taxon>
        <taxon>Paraconexibacter</taxon>
    </lineage>
</organism>
<proteinExistence type="predicted"/>
<evidence type="ECO:0000313" key="3">
    <source>
        <dbReference type="Proteomes" id="UP000240739"/>
    </source>
</evidence>
<gene>
    <name evidence="2" type="ORF">C7Y72_02320</name>
</gene>
<dbReference type="EMBL" id="PYYB01000001">
    <property type="protein sequence ID" value="PTL58575.1"/>
    <property type="molecule type" value="Genomic_DNA"/>
</dbReference>
<feature type="signal peptide" evidence="1">
    <location>
        <begin position="1"/>
        <end position="27"/>
    </location>
</feature>
<keyword evidence="1" id="KW-0732">Signal</keyword>
<name>A0A2T4UHA2_9ACTN</name>
<evidence type="ECO:0000313" key="2">
    <source>
        <dbReference type="EMBL" id="PTL58575.1"/>
    </source>
</evidence>
<evidence type="ECO:0000256" key="1">
    <source>
        <dbReference type="SAM" id="SignalP"/>
    </source>
</evidence>
<dbReference type="Proteomes" id="UP000240739">
    <property type="component" value="Unassembled WGS sequence"/>
</dbReference>
<sequence>MRPARTCGALVALVGTILLVGFGVVQAQTPAPGVTVTVGTVTRTTAALDITFDVPAGWKWLVEYSAPAVRGTRTAERVVPSSGHRTTTTLRGLVPRAKYAARIFVRPPDQATYPVLQTVTFTTAGSDAPVVLDFPAIELEYRKPRPAKDRDVIRALVLRELDAVDAGTQLDVFCRPVCGNGFRYVERRGNRNSRRELARPPMPVRAGQRIYFVVSRPGSITKSQSYRLKRGRRSLVLDVPRRVIRCSDPDNGNRRVRCPRRR</sequence>